<feature type="chain" id="PRO_5044755765" description="Histidine kinase" evidence="1">
    <location>
        <begin position="23"/>
        <end position="237"/>
    </location>
</feature>
<organism evidence="2 3">
    <name type="scientific">Rhizobium leguminosarum</name>
    <dbReference type="NCBI Taxonomy" id="384"/>
    <lineage>
        <taxon>Bacteria</taxon>
        <taxon>Pseudomonadati</taxon>
        <taxon>Pseudomonadota</taxon>
        <taxon>Alphaproteobacteria</taxon>
        <taxon>Hyphomicrobiales</taxon>
        <taxon>Rhizobiaceae</taxon>
        <taxon>Rhizobium/Agrobacterium group</taxon>
        <taxon>Rhizobium</taxon>
    </lineage>
</organism>
<feature type="signal peptide" evidence="1">
    <location>
        <begin position="1"/>
        <end position="22"/>
    </location>
</feature>
<comment type="caution">
    <text evidence="2">The sequence shown here is derived from an EMBL/GenBank/DDBJ whole genome shotgun (WGS) entry which is preliminary data.</text>
</comment>
<evidence type="ECO:0000256" key="1">
    <source>
        <dbReference type="SAM" id="SignalP"/>
    </source>
</evidence>
<gene>
    <name evidence="2" type="ORF">ELI19_23515</name>
</gene>
<keyword evidence="1" id="KW-0732">Signal</keyword>
<dbReference type="RefSeq" id="WP_130670191.1">
    <property type="nucleotide sequence ID" value="NZ_JAAXCL010000013.1"/>
</dbReference>
<accession>A0ABD7PYY2</accession>
<proteinExistence type="predicted"/>
<evidence type="ECO:0008006" key="4">
    <source>
        <dbReference type="Google" id="ProtNLM"/>
    </source>
</evidence>
<dbReference type="Proteomes" id="UP000292036">
    <property type="component" value="Unassembled WGS sequence"/>
</dbReference>
<dbReference type="EMBL" id="SIPS01000001">
    <property type="protein sequence ID" value="TAW32299.1"/>
    <property type="molecule type" value="Genomic_DNA"/>
</dbReference>
<protein>
    <recommendedName>
        <fullName evidence="4">Histidine kinase</fullName>
    </recommendedName>
</protein>
<reference evidence="2 3" key="1">
    <citation type="submission" date="2019-02" db="EMBL/GenBank/DDBJ databases">
        <title>The genomic architecture of introgression among sibling species of bacteria.</title>
        <authorList>
            <person name="Cavassim M.I.A."/>
            <person name="Moeskjaer S."/>
            <person name="Moslemi C."/>
            <person name="Fields B."/>
            <person name="Bachmann A."/>
            <person name="Vilhjalmsson B."/>
            <person name="Schierup M.H."/>
            <person name="Young J.P.W."/>
            <person name="Andersen S.U."/>
        </authorList>
    </citation>
    <scope>NUCLEOTIDE SEQUENCE [LARGE SCALE GENOMIC DNA]</scope>
    <source>
        <strain evidence="2 3">SM151B</strain>
    </source>
</reference>
<dbReference type="AlphaFoldDB" id="A0ABD7PYY2"/>
<sequence>MSRIRIAIVALACLAVPGTSVAQSSDHGTKLVSIVSFAGAIKYAVTKASPFALGYYYNASNTDPIEFHECGKAGSPRVLAKSDIEDTAEDCTSLPGAPTIPLLTEIETWVAQADGDFIVTSFPAGEGTKVSTHVKCADVPGAALVAAAKQSEFDTGVAVDGKVDVDKLRTALGTGKEPVVAAGSQIDLCGKVKTFWTIPLKSVTLDDAAVAVYGLSVADPSNLNQVNALEKSLEKRE</sequence>
<evidence type="ECO:0000313" key="3">
    <source>
        <dbReference type="Proteomes" id="UP000292036"/>
    </source>
</evidence>
<evidence type="ECO:0000313" key="2">
    <source>
        <dbReference type="EMBL" id="TAW32299.1"/>
    </source>
</evidence>
<name>A0ABD7PYY2_RHILE</name>